<proteinExistence type="predicted"/>
<organism evidence="2 3">
    <name type="scientific">Cyanidiococcus yangmingshanensis</name>
    <dbReference type="NCBI Taxonomy" id="2690220"/>
    <lineage>
        <taxon>Eukaryota</taxon>
        <taxon>Rhodophyta</taxon>
        <taxon>Bangiophyceae</taxon>
        <taxon>Cyanidiales</taxon>
        <taxon>Cyanidiaceae</taxon>
        <taxon>Cyanidiococcus</taxon>
    </lineage>
</organism>
<feature type="compositionally biased region" description="Pro residues" evidence="1">
    <location>
        <begin position="53"/>
        <end position="64"/>
    </location>
</feature>
<protein>
    <submittedName>
        <fullName evidence="2">Uncharacterized protein</fullName>
    </submittedName>
</protein>
<name>A0A7J7IMK2_9RHOD</name>
<evidence type="ECO:0000256" key="1">
    <source>
        <dbReference type="SAM" id="MobiDB-lite"/>
    </source>
</evidence>
<feature type="compositionally biased region" description="Polar residues" evidence="1">
    <location>
        <begin position="107"/>
        <end position="118"/>
    </location>
</feature>
<dbReference type="Proteomes" id="UP000530660">
    <property type="component" value="Unassembled WGS sequence"/>
</dbReference>
<feature type="region of interest" description="Disordered" evidence="1">
    <location>
        <begin position="97"/>
        <end position="118"/>
    </location>
</feature>
<gene>
    <name evidence="2" type="ORF">F1559_005187</name>
</gene>
<keyword evidence="3" id="KW-1185">Reference proteome</keyword>
<dbReference type="EMBL" id="VWRR01000005">
    <property type="protein sequence ID" value="KAF6003970.1"/>
    <property type="molecule type" value="Genomic_DNA"/>
</dbReference>
<reference evidence="2 3" key="1">
    <citation type="journal article" date="2020" name="J. Phycol.">
        <title>Comparative genome analysis reveals Cyanidiococcus gen. nov., a new extremophilic red algal genus sister to Cyanidioschyzon (Cyanidioschyzonaceae, Rhodophyta).</title>
        <authorList>
            <person name="Liu S.-L."/>
            <person name="Chiang Y.-R."/>
            <person name="Yoon H.S."/>
            <person name="Fu H.-Y."/>
        </authorList>
    </citation>
    <scope>NUCLEOTIDE SEQUENCE [LARGE SCALE GENOMIC DNA]</scope>
    <source>
        <strain evidence="2 3">THAL066</strain>
    </source>
</reference>
<comment type="caution">
    <text evidence="2">The sequence shown here is derived from an EMBL/GenBank/DDBJ whole genome shotgun (WGS) entry which is preliminary data.</text>
</comment>
<accession>A0A7J7IMK2</accession>
<dbReference type="AlphaFoldDB" id="A0A7J7IMK2"/>
<evidence type="ECO:0000313" key="2">
    <source>
        <dbReference type="EMBL" id="KAF6003970.1"/>
    </source>
</evidence>
<sequence length="118" mass="12990">MKQPVTALIVTHPVSYIESPALTPDASVAKPHRDCREDPAFEREIPDLLSFPEPQPVTPDPCPPSEETFHKTSGPRAVPRGVALVIRTPISSAYRLDFSPGRHECTDGQQPSSRSRVH</sequence>
<evidence type="ECO:0000313" key="3">
    <source>
        <dbReference type="Proteomes" id="UP000530660"/>
    </source>
</evidence>
<feature type="region of interest" description="Disordered" evidence="1">
    <location>
        <begin position="47"/>
        <end position="76"/>
    </location>
</feature>